<proteinExistence type="predicted"/>
<dbReference type="InterPro" id="IPR044429">
    <property type="entry name" value="SETD4_SET"/>
</dbReference>
<dbReference type="RefSeq" id="XP_013178276.1">
    <property type="nucleotide sequence ID" value="XM_013322822.1"/>
</dbReference>
<organism evidence="2">
    <name type="scientific">Papilio xuthus</name>
    <name type="common">Asian swallowtail butterfly</name>
    <dbReference type="NCBI Taxonomy" id="66420"/>
    <lineage>
        <taxon>Eukaryota</taxon>
        <taxon>Metazoa</taxon>
        <taxon>Ecdysozoa</taxon>
        <taxon>Arthropoda</taxon>
        <taxon>Hexapoda</taxon>
        <taxon>Insecta</taxon>
        <taxon>Pterygota</taxon>
        <taxon>Neoptera</taxon>
        <taxon>Endopterygota</taxon>
        <taxon>Lepidoptera</taxon>
        <taxon>Glossata</taxon>
        <taxon>Ditrysia</taxon>
        <taxon>Papilionoidea</taxon>
        <taxon>Papilionidae</taxon>
        <taxon>Papilioninae</taxon>
        <taxon>Papilio</taxon>
    </lineage>
</organism>
<dbReference type="CDD" id="cd19177">
    <property type="entry name" value="SET_SETD4"/>
    <property type="match status" value="1"/>
</dbReference>
<feature type="domain" description="SET" evidence="1">
    <location>
        <begin position="41"/>
        <end position="304"/>
    </location>
</feature>
<dbReference type="InterPro" id="IPR050600">
    <property type="entry name" value="SETD3_SETD6_MTase"/>
</dbReference>
<dbReference type="KEGG" id="pxu:106125566"/>
<dbReference type="SUPFAM" id="SSF82199">
    <property type="entry name" value="SET domain"/>
    <property type="match status" value="1"/>
</dbReference>
<accession>A0AAJ6ZSA2</accession>
<sequence length="458" mass="53115">MGRTKRKRKLKKDPDYCKCNNSEELISLNSWLIKHGVQRNKKLGLAVFKDTGRGVLTKKKICAGDELINLPLNLTINVTTLVIDKIFCSIFLENRKQCCIEYSRAISFQALMSFYLVYLKLQGSETKWHIYLESLPKKYTVPYFLPSELLSYIDKDIISVIIKQKDIIEKSFNIFEEILNNTTSRNVTIDKLKKYFTKSVFEWAYFTVNTRCVFMDLTNVIDLQDIKCSIIAMVSDNTKISLCPYLDMINHSPNAKNETKLVVSRNIKNVSVNNIQEEIFTDVQFSIYTKNNFKPHSQVFICYGDSHNLKLITEYGFCIPANELDCVNFSFNHIKTFLNSKTIRFSQDQLTFISNHNLNKGLYIDLRGLSFNFYGLLMVAKYYYKENTDVSRLIYSAAICSDDRLLIDLIIPMIKEKLGEIKCSISKLNSYNCDCVILNNCVELMCQHVMILEKFIKC</sequence>
<dbReference type="InterPro" id="IPR046341">
    <property type="entry name" value="SET_dom_sf"/>
</dbReference>
<protein>
    <submittedName>
        <fullName evidence="2">SET domain-containing protein 4</fullName>
    </submittedName>
</protein>
<dbReference type="InterPro" id="IPR001214">
    <property type="entry name" value="SET_dom"/>
</dbReference>
<dbReference type="Proteomes" id="UP000694872">
    <property type="component" value="Unplaced"/>
</dbReference>
<gene>
    <name evidence="2" type="primary">LOC106125566</name>
</gene>
<dbReference type="AlphaFoldDB" id="A0AAJ6ZSA2"/>
<evidence type="ECO:0000259" key="1">
    <source>
        <dbReference type="PROSITE" id="PS50280"/>
    </source>
</evidence>
<dbReference type="GO" id="GO:0016279">
    <property type="term" value="F:protein-lysine N-methyltransferase activity"/>
    <property type="evidence" value="ECO:0007669"/>
    <property type="project" value="InterPro"/>
</dbReference>
<dbReference type="PANTHER" id="PTHR13271">
    <property type="entry name" value="UNCHARACTERIZED PUTATIVE METHYLTRANSFERASE"/>
    <property type="match status" value="1"/>
</dbReference>
<evidence type="ECO:0000313" key="2">
    <source>
        <dbReference type="RefSeq" id="XP_013178276.1"/>
    </source>
</evidence>
<dbReference type="PANTHER" id="PTHR13271:SF151">
    <property type="entry name" value="SET DOMAIN-CONTAINING PROTEIN 4"/>
    <property type="match status" value="1"/>
</dbReference>
<dbReference type="PROSITE" id="PS50280">
    <property type="entry name" value="SET"/>
    <property type="match status" value="1"/>
</dbReference>
<name>A0AAJ6ZSA2_PAPXU</name>
<reference evidence="2" key="1">
    <citation type="submission" date="2025-08" db="UniProtKB">
        <authorList>
            <consortium name="RefSeq"/>
        </authorList>
    </citation>
    <scope>IDENTIFICATION</scope>
</reference>
<dbReference type="Gene3D" id="3.90.1410.10">
    <property type="entry name" value="set domain protein methyltransferase, domain 1"/>
    <property type="match status" value="1"/>
</dbReference>
<dbReference type="GeneID" id="106125566"/>